<protein>
    <submittedName>
        <fullName evidence="2">Uncharacterized protein</fullName>
    </submittedName>
</protein>
<gene>
    <name evidence="2" type="ORF">J7337_000484</name>
</gene>
<keyword evidence="3" id="KW-1185">Reference proteome</keyword>
<reference evidence="2" key="1">
    <citation type="journal article" date="2021" name="Mol. Plant Microbe Interact.">
        <title>Telomere to telomere genome assembly of Fusarium musae F31, causal agent of crown rot disease of banana.</title>
        <authorList>
            <person name="Degradi L."/>
            <person name="Tava V."/>
            <person name="Kunova A."/>
            <person name="Cortesi P."/>
            <person name="Saracchi M."/>
            <person name="Pasquali M."/>
        </authorList>
    </citation>
    <scope>NUCLEOTIDE SEQUENCE</scope>
    <source>
        <strain evidence="2">F31</strain>
    </source>
</reference>
<feature type="region of interest" description="Disordered" evidence="1">
    <location>
        <begin position="1"/>
        <end position="26"/>
    </location>
</feature>
<proteinExistence type="predicted"/>
<comment type="caution">
    <text evidence="2">The sequence shown here is derived from an EMBL/GenBank/DDBJ whole genome shotgun (WGS) entry which is preliminary data.</text>
</comment>
<sequence>MGDNISQPPDEPVLGPTLASSSIEDIPTLDLLVKLELDRGSDGTKPCDDKETEITEAHPEKDVLSNSIADDSHLPHSDETAQNHEQELFDDIATEYGDTSGSEPDFSSSSEFDFGSDYENEETTDE</sequence>
<dbReference type="AlphaFoldDB" id="A0A9P8DS12"/>
<dbReference type="Proteomes" id="UP000827133">
    <property type="component" value="Unassembled WGS sequence"/>
</dbReference>
<feature type="compositionally biased region" description="Basic and acidic residues" evidence="1">
    <location>
        <begin position="70"/>
        <end position="87"/>
    </location>
</feature>
<dbReference type="GeneID" id="68308341"/>
<dbReference type="KEGG" id="fmu:J7337_000484"/>
<name>A0A9P8DS12_9HYPO</name>
<feature type="compositionally biased region" description="Acidic residues" evidence="1">
    <location>
        <begin position="114"/>
        <end position="126"/>
    </location>
</feature>
<accession>A0A9P8DS12</accession>
<organism evidence="2 3">
    <name type="scientific">Fusarium musae</name>
    <dbReference type="NCBI Taxonomy" id="1042133"/>
    <lineage>
        <taxon>Eukaryota</taxon>
        <taxon>Fungi</taxon>
        <taxon>Dikarya</taxon>
        <taxon>Ascomycota</taxon>
        <taxon>Pezizomycotina</taxon>
        <taxon>Sordariomycetes</taxon>
        <taxon>Hypocreomycetidae</taxon>
        <taxon>Hypocreales</taxon>
        <taxon>Nectriaceae</taxon>
        <taxon>Fusarium</taxon>
    </lineage>
</organism>
<dbReference type="EMBL" id="JAHBCI010000001">
    <property type="protein sequence ID" value="KAG9506940.1"/>
    <property type="molecule type" value="Genomic_DNA"/>
</dbReference>
<evidence type="ECO:0000256" key="1">
    <source>
        <dbReference type="SAM" id="MobiDB-lite"/>
    </source>
</evidence>
<evidence type="ECO:0000313" key="2">
    <source>
        <dbReference type="EMBL" id="KAG9506940.1"/>
    </source>
</evidence>
<feature type="region of interest" description="Disordered" evidence="1">
    <location>
        <begin position="38"/>
        <end position="126"/>
    </location>
</feature>
<feature type="compositionally biased region" description="Basic and acidic residues" evidence="1">
    <location>
        <begin position="38"/>
        <end position="63"/>
    </location>
</feature>
<evidence type="ECO:0000313" key="3">
    <source>
        <dbReference type="Proteomes" id="UP000827133"/>
    </source>
</evidence>
<dbReference type="RefSeq" id="XP_044685939.1">
    <property type="nucleotide sequence ID" value="XM_044818237.1"/>
</dbReference>
<feature type="compositionally biased region" description="Low complexity" evidence="1">
    <location>
        <begin position="100"/>
        <end position="113"/>
    </location>
</feature>